<comment type="caution">
    <text evidence="8">The sequence shown here is derived from an EMBL/GenBank/DDBJ whole genome shotgun (WGS) entry which is preliminary data.</text>
</comment>
<dbReference type="InterPro" id="IPR033134">
    <property type="entry name" value="Asp/Glu_racemase_AS_2"/>
</dbReference>
<feature type="binding site" evidence="7">
    <location>
        <begin position="44"/>
        <end position="45"/>
    </location>
    <ligand>
        <name>substrate</name>
    </ligand>
</feature>
<evidence type="ECO:0000256" key="1">
    <source>
        <dbReference type="ARBA" id="ARBA00001602"/>
    </source>
</evidence>
<keyword evidence="5 7" id="KW-0413">Isomerase</keyword>
<sequence length="260" mass="28971">MAQITDPIAVFDSGMGGISVLKEMVRLMPEEDFIYFGDSLHAPYGTKTTEEVRRLTIERITDFIENKHAKAIAVACNTATSAAVAILRTMYPDVPLVGVEPAIKPAVFACDNPRVLVMATPVTLKEEKFHNLEALYDDQAEIYPLPCPGLMEFVEQGDLDGDDLDSYLREKITPYLDKNLTGVVLGCTHYPFVKKEIRAIVGPSVEIFDGSFGTARELRRRIETAGLLRADGHKGQVTFLNSSEDPDKIRLSEYLFKRKI</sequence>
<dbReference type="Gene3D" id="3.40.50.1860">
    <property type="match status" value="2"/>
</dbReference>
<dbReference type="Pfam" id="PF01177">
    <property type="entry name" value="Asp_Glu_race"/>
    <property type="match status" value="1"/>
</dbReference>
<reference evidence="8" key="1">
    <citation type="journal article" date="2021" name="PeerJ">
        <title>Extensive microbial diversity within the chicken gut microbiome revealed by metagenomics and culture.</title>
        <authorList>
            <person name="Gilroy R."/>
            <person name="Ravi A."/>
            <person name="Getino M."/>
            <person name="Pursley I."/>
            <person name="Horton D.L."/>
            <person name="Alikhan N.F."/>
            <person name="Baker D."/>
            <person name="Gharbi K."/>
            <person name="Hall N."/>
            <person name="Watson M."/>
            <person name="Adriaenssens E.M."/>
            <person name="Foster-Nyarko E."/>
            <person name="Jarju S."/>
            <person name="Secka A."/>
            <person name="Antonio M."/>
            <person name="Oren A."/>
            <person name="Chaudhuri R.R."/>
            <person name="La Ragione R."/>
            <person name="Hildebrand F."/>
            <person name="Pallen M.J."/>
        </authorList>
    </citation>
    <scope>NUCLEOTIDE SEQUENCE</scope>
    <source>
        <strain evidence="8">CHK179-28034</strain>
    </source>
</reference>
<keyword evidence="6 7" id="KW-0961">Cell wall biogenesis/degradation</keyword>
<feature type="binding site" evidence="7">
    <location>
        <begin position="188"/>
        <end position="189"/>
    </location>
    <ligand>
        <name>substrate</name>
    </ligand>
</feature>
<dbReference type="PANTHER" id="PTHR21198">
    <property type="entry name" value="GLUTAMATE RACEMASE"/>
    <property type="match status" value="1"/>
</dbReference>
<dbReference type="HAMAP" id="MF_00258">
    <property type="entry name" value="Glu_racemase"/>
    <property type="match status" value="1"/>
</dbReference>
<feature type="active site" description="Proton donor/acceptor" evidence="7">
    <location>
        <position position="187"/>
    </location>
</feature>
<evidence type="ECO:0000256" key="7">
    <source>
        <dbReference type="HAMAP-Rule" id="MF_00258"/>
    </source>
</evidence>
<name>A0A9D2J7E1_9FIRM</name>
<dbReference type="InterPro" id="IPR018187">
    <property type="entry name" value="Asp/Glu_racemase_AS_1"/>
</dbReference>
<gene>
    <name evidence="7 8" type="primary">murI</name>
    <name evidence="8" type="ORF">H9968_07970</name>
</gene>
<protein>
    <recommendedName>
        <fullName evidence="2 7">Glutamate racemase</fullName>
        <ecNumber evidence="2 7">5.1.1.3</ecNumber>
    </recommendedName>
</protein>
<proteinExistence type="inferred from homology"/>
<dbReference type="AlphaFoldDB" id="A0A9D2J7E1"/>
<dbReference type="NCBIfam" id="TIGR00067">
    <property type="entry name" value="glut_race"/>
    <property type="match status" value="1"/>
</dbReference>
<evidence type="ECO:0000256" key="3">
    <source>
        <dbReference type="ARBA" id="ARBA00022960"/>
    </source>
</evidence>
<dbReference type="InterPro" id="IPR004391">
    <property type="entry name" value="Glu_race"/>
</dbReference>
<dbReference type="GO" id="GO:0008881">
    <property type="term" value="F:glutamate racemase activity"/>
    <property type="evidence" value="ECO:0007669"/>
    <property type="project" value="UniProtKB-UniRule"/>
</dbReference>
<comment type="function">
    <text evidence="7">Provides the (R)-glutamate required for cell wall biosynthesis.</text>
</comment>
<comment type="pathway">
    <text evidence="7">Cell wall biogenesis; peptidoglycan biosynthesis.</text>
</comment>
<evidence type="ECO:0000256" key="2">
    <source>
        <dbReference type="ARBA" id="ARBA00013090"/>
    </source>
</evidence>
<evidence type="ECO:0000256" key="4">
    <source>
        <dbReference type="ARBA" id="ARBA00022984"/>
    </source>
</evidence>
<keyword evidence="3 7" id="KW-0133">Cell shape</keyword>
<dbReference type="GO" id="GO:0071555">
    <property type="term" value="P:cell wall organization"/>
    <property type="evidence" value="ECO:0007669"/>
    <property type="project" value="UniProtKB-KW"/>
</dbReference>
<feature type="binding site" evidence="7">
    <location>
        <begin position="77"/>
        <end position="78"/>
    </location>
    <ligand>
        <name>substrate</name>
    </ligand>
</feature>
<dbReference type="Proteomes" id="UP000824049">
    <property type="component" value="Unassembled WGS sequence"/>
</dbReference>
<dbReference type="EMBL" id="DXBR01000071">
    <property type="protein sequence ID" value="HIZ39845.1"/>
    <property type="molecule type" value="Genomic_DNA"/>
</dbReference>
<dbReference type="PROSITE" id="PS00924">
    <property type="entry name" value="ASP_GLU_RACEMASE_2"/>
    <property type="match status" value="1"/>
</dbReference>
<organism evidence="8 9">
    <name type="scientific">Candidatus Anaerobutyricum stercoris</name>
    <dbReference type="NCBI Taxonomy" id="2838457"/>
    <lineage>
        <taxon>Bacteria</taxon>
        <taxon>Bacillati</taxon>
        <taxon>Bacillota</taxon>
        <taxon>Clostridia</taxon>
        <taxon>Lachnospirales</taxon>
        <taxon>Lachnospiraceae</taxon>
        <taxon>Anaerobutyricum</taxon>
    </lineage>
</organism>
<feature type="active site" description="Proton donor/acceptor" evidence="7">
    <location>
        <position position="76"/>
    </location>
</feature>
<accession>A0A9D2J7E1</accession>
<dbReference type="PROSITE" id="PS00923">
    <property type="entry name" value="ASP_GLU_RACEMASE_1"/>
    <property type="match status" value="1"/>
</dbReference>
<dbReference type="GO" id="GO:0009252">
    <property type="term" value="P:peptidoglycan biosynthetic process"/>
    <property type="evidence" value="ECO:0007669"/>
    <property type="project" value="UniProtKB-UniRule"/>
</dbReference>
<dbReference type="PANTHER" id="PTHR21198:SF3">
    <property type="entry name" value="GLUTAMATE RACEMASE"/>
    <property type="match status" value="1"/>
</dbReference>
<dbReference type="InterPro" id="IPR015942">
    <property type="entry name" value="Asp/Glu/hydantoin_racemase"/>
</dbReference>
<feature type="binding site" evidence="7">
    <location>
        <begin position="12"/>
        <end position="13"/>
    </location>
    <ligand>
        <name>substrate</name>
    </ligand>
</feature>
<evidence type="ECO:0000256" key="6">
    <source>
        <dbReference type="ARBA" id="ARBA00023316"/>
    </source>
</evidence>
<comment type="catalytic activity">
    <reaction evidence="1 7">
        <text>L-glutamate = D-glutamate</text>
        <dbReference type="Rhea" id="RHEA:12813"/>
        <dbReference type="ChEBI" id="CHEBI:29985"/>
        <dbReference type="ChEBI" id="CHEBI:29986"/>
        <dbReference type="EC" id="5.1.1.3"/>
    </reaction>
</comment>
<dbReference type="InterPro" id="IPR001920">
    <property type="entry name" value="Asp/Glu_race"/>
</dbReference>
<dbReference type="SUPFAM" id="SSF53681">
    <property type="entry name" value="Aspartate/glutamate racemase"/>
    <property type="match status" value="2"/>
</dbReference>
<dbReference type="EC" id="5.1.1.3" evidence="2 7"/>
<reference evidence="8" key="2">
    <citation type="submission" date="2021-04" db="EMBL/GenBank/DDBJ databases">
        <authorList>
            <person name="Gilroy R."/>
        </authorList>
    </citation>
    <scope>NUCLEOTIDE SEQUENCE</scope>
    <source>
        <strain evidence="8">CHK179-28034</strain>
    </source>
</reference>
<comment type="similarity">
    <text evidence="7">Belongs to the aspartate/glutamate racemases family.</text>
</comment>
<keyword evidence="4 7" id="KW-0573">Peptidoglycan synthesis</keyword>
<dbReference type="FunFam" id="3.40.50.1860:FF:000001">
    <property type="entry name" value="Glutamate racemase"/>
    <property type="match status" value="1"/>
</dbReference>
<evidence type="ECO:0000313" key="9">
    <source>
        <dbReference type="Proteomes" id="UP000824049"/>
    </source>
</evidence>
<dbReference type="GO" id="GO:0008360">
    <property type="term" value="P:regulation of cell shape"/>
    <property type="evidence" value="ECO:0007669"/>
    <property type="project" value="UniProtKB-KW"/>
</dbReference>
<evidence type="ECO:0000256" key="5">
    <source>
        <dbReference type="ARBA" id="ARBA00023235"/>
    </source>
</evidence>
<evidence type="ECO:0000313" key="8">
    <source>
        <dbReference type="EMBL" id="HIZ39845.1"/>
    </source>
</evidence>